<dbReference type="EMBL" id="DSGT01000010">
    <property type="protein sequence ID" value="HEW53320.1"/>
    <property type="molecule type" value="Genomic_DNA"/>
</dbReference>
<dbReference type="AlphaFoldDB" id="A0A7C2VLX5"/>
<accession>A0A7C2VLX5</accession>
<gene>
    <name evidence="1" type="ORF">ENO77_04055</name>
</gene>
<comment type="caution">
    <text evidence="1">The sequence shown here is derived from an EMBL/GenBank/DDBJ whole genome shotgun (WGS) entry which is preliminary data.</text>
</comment>
<name>A0A7C2VLX5_9CREN</name>
<organism evidence="1">
    <name type="scientific">Ignisphaera aggregans</name>
    <dbReference type="NCBI Taxonomy" id="334771"/>
    <lineage>
        <taxon>Archaea</taxon>
        <taxon>Thermoproteota</taxon>
        <taxon>Thermoprotei</taxon>
        <taxon>Desulfurococcales</taxon>
        <taxon>Desulfurococcaceae</taxon>
        <taxon>Ignisphaera</taxon>
    </lineage>
</organism>
<proteinExistence type="predicted"/>
<reference evidence="1" key="1">
    <citation type="journal article" date="2020" name="mSystems">
        <title>Genome- and Community-Level Interaction Insights into Carbon Utilization and Element Cycling Functions of Hydrothermarchaeota in Hydrothermal Sediment.</title>
        <authorList>
            <person name="Zhou Z."/>
            <person name="Liu Y."/>
            <person name="Xu W."/>
            <person name="Pan J."/>
            <person name="Luo Z.H."/>
            <person name="Li M."/>
        </authorList>
    </citation>
    <scope>NUCLEOTIDE SEQUENCE [LARGE SCALE GENOMIC DNA]</scope>
    <source>
        <strain evidence="1">SpSt-16</strain>
    </source>
</reference>
<sequence length="101" mass="11696">MAIEKLVLVTASHLPQHKHFKKLGEDLSKELGVELEIREEDYEFVSMYGEKDDFGMAWLPQLFAVVNGNIVPVLTKFPINEKTLDYDYEKAKQEVKARLKL</sequence>
<evidence type="ECO:0000313" key="1">
    <source>
        <dbReference type="EMBL" id="HEW53320.1"/>
    </source>
</evidence>
<protein>
    <submittedName>
        <fullName evidence="1">Uncharacterized protein</fullName>
    </submittedName>
</protein>